<dbReference type="AlphaFoldDB" id="A0A378LU98"/>
<dbReference type="PROSITE" id="PS01249">
    <property type="entry name" value="HYPA"/>
    <property type="match status" value="1"/>
</dbReference>
<dbReference type="InterPro" id="IPR020538">
    <property type="entry name" value="Hydgase_Ni_incorp_HypA/HybF_CS"/>
</dbReference>
<dbReference type="InterPro" id="IPR000688">
    <property type="entry name" value="HypA/HybF"/>
</dbReference>
<comment type="function">
    <text evidence="5">Involved in the maturation of [NiFe] hydrogenases. Required for nickel insertion into the metal center of the hydrogenase.</text>
</comment>
<keyword evidence="7" id="KW-1185">Reference proteome</keyword>
<dbReference type="GO" id="GO:0008270">
    <property type="term" value="F:zinc ion binding"/>
    <property type="evidence" value="ECO:0007669"/>
    <property type="project" value="UniProtKB-UniRule"/>
</dbReference>
<dbReference type="RefSeq" id="WP_031564659.1">
    <property type="nucleotide sequence ID" value="NZ_CAAAIS010000001.1"/>
</dbReference>
<evidence type="ECO:0000256" key="4">
    <source>
        <dbReference type="ARBA" id="ARBA00022833"/>
    </source>
</evidence>
<sequence length="113" mass="12735">MHELWLCRNILEIIKQKANTTQCTRIKKIVLEIGQLAAIEKKSLMFCFNLIAAGTLAEHAELLIVETPGEAICESCQKRSPLTQYYDACRNCGSHALKVVQGEELRVKSMEVE</sequence>
<keyword evidence="2 5" id="KW-0533">Nickel</keyword>
<name>A0A378LU98_9GAMM</name>
<dbReference type="PIRSF" id="PIRSF004761">
    <property type="entry name" value="Hydrgn_mat_HypA"/>
    <property type="match status" value="1"/>
</dbReference>
<dbReference type="STRING" id="1122170.GCA_000701265_00373"/>
<evidence type="ECO:0000256" key="3">
    <source>
        <dbReference type="ARBA" id="ARBA00022723"/>
    </source>
</evidence>
<feature type="binding site" evidence="5">
    <location>
        <position position="2"/>
    </location>
    <ligand>
        <name>Ni(2+)</name>
        <dbReference type="ChEBI" id="CHEBI:49786"/>
    </ligand>
</feature>
<dbReference type="OrthoDB" id="288014at2"/>
<comment type="similarity">
    <text evidence="1 5">Belongs to the HypA/HybF family.</text>
</comment>
<evidence type="ECO:0000256" key="1">
    <source>
        <dbReference type="ARBA" id="ARBA00010748"/>
    </source>
</evidence>
<gene>
    <name evidence="5 6" type="primary">hypA</name>
    <name evidence="6" type="ORF">NCTC11532_02113</name>
</gene>
<feature type="binding site" evidence="5">
    <location>
        <position position="89"/>
    </location>
    <ligand>
        <name>Zn(2+)</name>
        <dbReference type="ChEBI" id="CHEBI:29105"/>
    </ligand>
</feature>
<dbReference type="Gene3D" id="3.30.2320.80">
    <property type="match status" value="1"/>
</dbReference>
<dbReference type="EMBL" id="UGPB01000001">
    <property type="protein sequence ID" value="STY29910.1"/>
    <property type="molecule type" value="Genomic_DNA"/>
</dbReference>
<evidence type="ECO:0000313" key="6">
    <source>
        <dbReference type="EMBL" id="STY29910.1"/>
    </source>
</evidence>
<dbReference type="GO" id="GO:0051604">
    <property type="term" value="P:protein maturation"/>
    <property type="evidence" value="ECO:0007669"/>
    <property type="project" value="InterPro"/>
</dbReference>
<feature type="binding site" evidence="5">
    <location>
        <position position="92"/>
    </location>
    <ligand>
        <name>Zn(2+)</name>
        <dbReference type="ChEBI" id="CHEBI:29105"/>
    </ligand>
</feature>
<evidence type="ECO:0000313" key="7">
    <source>
        <dbReference type="Proteomes" id="UP000255297"/>
    </source>
</evidence>
<dbReference type="NCBIfam" id="TIGR00100">
    <property type="entry name" value="hypA"/>
    <property type="match status" value="1"/>
</dbReference>
<dbReference type="HAMAP" id="MF_00213">
    <property type="entry name" value="HypA_HybF"/>
    <property type="match status" value="1"/>
</dbReference>
<reference evidence="6 7" key="1">
    <citation type="submission" date="2018-06" db="EMBL/GenBank/DDBJ databases">
        <authorList>
            <consortium name="Pathogen Informatics"/>
            <person name="Doyle S."/>
        </authorList>
    </citation>
    <scope>NUCLEOTIDE SEQUENCE [LARGE SCALE GENOMIC DNA]</scope>
    <source>
        <strain evidence="6 7">NCTC11532</strain>
    </source>
</reference>
<organism evidence="6 7">
    <name type="scientific">Legionella wadsworthii</name>
    <dbReference type="NCBI Taxonomy" id="28088"/>
    <lineage>
        <taxon>Bacteria</taxon>
        <taxon>Pseudomonadati</taxon>
        <taxon>Pseudomonadota</taxon>
        <taxon>Gammaproteobacteria</taxon>
        <taxon>Legionellales</taxon>
        <taxon>Legionellaceae</taxon>
        <taxon>Legionella</taxon>
    </lineage>
</organism>
<evidence type="ECO:0000256" key="5">
    <source>
        <dbReference type="HAMAP-Rule" id="MF_00213"/>
    </source>
</evidence>
<dbReference type="Proteomes" id="UP000255297">
    <property type="component" value="Unassembled WGS sequence"/>
</dbReference>
<evidence type="ECO:0000256" key="2">
    <source>
        <dbReference type="ARBA" id="ARBA00022596"/>
    </source>
</evidence>
<proteinExistence type="inferred from homology"/>
<keyword evidence="4 5" id="KW-0862">Zinc</keyword>
<dbReference type="PANTHER" id="PTHR34535">
    <property type="entry name" value="HYDROGENASE MATURATION FACTOR HYPA"/>
    <property type="match status" value="1"/>
</dbReference>
<keyword evidence="3 5" id="KW-0479">Metal-binding</keyword>
<accession>A0A378LU98</accession>
<feature type="binding site" evidence="5">
    <location>
        <position position="76"/>
    </location>
    <ligand>
        <name>Zn(2+)</name>
        <dbReference type="ChEBI" id="CHEBI:29105"/>
    </ligand>
</feature>
<feature type="binding site" evidence="5">
    <location>
        <position position="73"/>
    </location>
    <ligand>
        <name>Zn(2+)</name>
        <dbReference type="ChEBI" id="CHEBI:29105"/>
    </ligand>
</feature>
<dbReference type="GO" id="GO:0016151">
    <property type="term" value="F:nickel cation binding"/>
    <property type="evidence" value="ECO:0007669"/>
    <property type="project" value="UniProtKB-UniRule"/>
</dbReference>
<dbReference type="Pfam" id="PF01155">
    <property type="entry name" value="HypA"/>
    <property type="match status" value="1"/>
</dbReference>
<dbReference type="PANTHER" id="PTHR34535:SF3">
    <property type="entry name" value="HYDROGENASE MATURATION FACTOR HYPA"/>
    <property type="match status" value="1"/>
</dbReference>
<protein>
    <recommendedName>
        <fullName evidence="5">Hydrogenase maturation factor HypA</fullName>
    </recommendedName>
</protein>